<gene>
    <name evidence="2" type="ORF">Lalb_Chr24g0398311</name>
</gene>
<evidence type="ECO:0000313" key="3">
    <source>
        <dbReference type="Proteomes" id="UP000447434"/>
    </source>
</evidence>
<dbReference type="AlphaFoldDB" id="A0A6A4N8S5"/>
<keyword evidence="1" id="KW-0472">Membrane</keyword>
<keyword evidence="1" id="KW-1133">Transmembrane helix</keyword>
<name>A0A6A4N8S5_LUPAL</name>
<organism evidence="2 3">
    <name type="scientific">Lupinus albus</name>
    <name type="common">White lupine</name>
    <name type="synonym">Lupinus termis</name>
    <dbReference type="NCBI Taxonomy" id="3870"/>
    <lineage>
        <taxon>Eukaryota</taxon>
        <taxon>Viridiplantae</taxon>
        <taxon>Streptophyta</taxon>
        <taxon>Embryophyta</taxon>
        <taxon>Tracheophyta</taxon>
        <taxon>Spermatophyta</taxon>
        <taxon>Magnoliopsida</taxon>
        <taxon>eudicotyledons</taxon>
        <taxon>Gunneridae</taxon>
        <taxon>Pentapetalae</taxon>
        <taxon>rosids</taxon>
        <taxon>fabids</taxon>
        <taxon>Fabales</taxon>
        <taxon>Fabaceae</taxon>
        <taxon>Papilionoideae</taxon>
        <taxon>50 kb inversion clade</taxon>
        <taxon>genistoids sensu lato</taxon>
        <taxon>core genistoids</taxon>
        <taxon>Genisteae</taxon>
        <taxon>Lupinus</taxon>
    </lineage>
</organism>
<dbReference type="EMBL" id="WOCE01000024">
    <property type="protein sequence ID" value="KAE9586100.1"/>
    <property type="molecule type" value="Genomic_DNA"/>
</dbReference>
<keyword evidence="3" id="KW-1185">Reference proteome</keyword>
<accession>A0A6A4N8S5</accession>
<proteinExistence type="predicted"/>
<reference evidence="3" key="1">
    <citation type="journal article" date="2020" name="Nat. Commun.">
        <title>Genome sequence of the cluster root forming white lupin.</title>
        <authorList>
            <person name="Hufnagel B."/>
            <person name="Marques A."/>
            <person name="Soriano A."/>
            <person name="Marques L."/>
            <person name="Divol F."/>
            <person name="Doumas P."/>
            <person name="Sallet E."/>
            <person name="Mancinotti D."/>
            <person name="Carrere S."/>
            <person name="Marande W."/>
            <person name="Arribat S."/>
            <person name="Keller J."/>
            <person name="Huneau C."/>
            <person name="Blein T."/>
            <person name="Aime D."/>
            <person name="Laguerre M."/>
            <person name="Taylor J."/>
            <person name="Schubert V."/>
            <person name="Nelson M."/>
            <person name="Geu-Flores F."/>
            <person name="Crespi M."/>
            <person name="Gallardo-Guerrero K."/>
            <person name="Delaux P.-M."/>
            <person name="Salse J."/>
            <person name="Berges H."/>
            <person name="Guyot R."/>
            <person name="Gouzy J."/>
            <person name="Peret B."/>
        </authorList>
    </citation>
    <scope>NUCLEOTIDE SEQUENCE [LARGE SCALE GENOMIC DNA]</scope>
    <source>
        <strain evidence="3">cv. Amiga</strain>
    </source>
</reference>
<keyword evidence="1" id="KW-0812">Transmembrane</keyword>
<protein>
    <submittedName>
        <fullName evidence="2">Uncharacterized protein</fullName>
    </submittedName>
</protein>
<evidence type="ECO:0000256" key="1">
    <source>
        <dbReference type="SAM" id="Phobius"/>
    </source>
</evidence>
<evidence type="ECO:0000313" key="2">
    <source>
        <dbReference type="EMBL" id="KAE9586100.1"/>
    </source>
</evidence>
<dbReference type="Proteomes" id="UP000447434">
    <property type="component" value="Chromosome 24"/>
</dbReference>
<feature type="transmembrane region" description="Helical" evidence="1">
    <location>
        <begin position="44"/>
        <end position="61"/>
    </location>
</feature>
<comment type="caution">
    <text evidence="2">The sequence shown here is derived from an EMBL/GenBank/DDBJ whole genome shotgun (WGS) entry which is preliminary data.</text>
</comment>
<sequence>MRCIEGLNSKIKRIGTLVLRTYVNVVLGQGRCTKALYGEGSFSFFSYLPSFFSLLLHLFFVRSL</sequence>